<comment type="caution">
    <text evidence="3">The sequence shown here is derived from an EMBL/GenBank/DDBJ whole genome shotgun (WGS) entry which is preliminary data.</text>
</comment>
<evidence type="ECO:0000256" key="2">
    <source>
        <dbReference type="SAM" id="Phobius"/>
    </source>
</evidence>
<feature type="region of interest" description="Disordered" evidence="1">
    <location>
        <begin position="1"/>
        <end position="28"/>
    </location>
</feature>
<keyword evidence="2" id="KW-0812">Transmembrane</keyword>
<proteinExistence type="predicted"/>
<accession>A0ABS6ES26</accession>
<keyword evidence="2" id="KW-0472">Membrane</keyword>
<evidence type="ECO:0000313" key="4">
    <source>
        <dbReference type="Proteomes" id="UP000783588"/>
    </source>
</evidence>
<dbReference type="EMBL" id="JAHLQI010000003">
    <property type="protein sequence ID" value="MBU5490487.1"/>
    <property type="molecule type" value="Genomic_DNA"/>
</dbReference>
<dbReference type="RefSeq" id="WP_216470141.1">
    <property type="nucleotide sequence ID" value="NZ_JAHLQI010000003.1"/>
</dbReference>
<organism evidence="3 4">
    <name type="scientific">Butyricicoccus intestinisimiae</name>
    <dbReference type="NCBI Taxonomy" id="2841509"/>
    <lineage>
        <taxon>Bacteria</taxon>
        <taxon>Bacillati</taxon>
        <taxon>Bacillota</taxon>
        <taxon>Clostridia</taxon>
        <taxon>Eubacteriales</taxon>
        <taxon>Butyricicoccaceae</taxon>
        <taxon>Butyricicoccus</taxon>
    </lineage>
</organism>
<gene>
    <name evidence="3" type="ORF">KQI75_07620</name>
</gene>
<evidence type="ECO:0000256" key="1">
    <source>
        <dbReference type="SAM" id="MobiDB-lite"/>
    </source>
</evidence>
<evidence type="ECO:0000313" key="3">
    <source>
        <dbReference type="EMBL" id="MBU5490487.1"/>
    </source>
</evidence>
<feature type="compositionally biased region" description="Basic and acidic residues" evidence="1">
    <location>
        <begin position="15"/>
        <end position="28"/>
    </location>
</feature>
<feature type="transmembrane region" description="Helical" evidence="2">
    <location>
        <begin position="33"/>
        <end position="53"/>
    </location>
</feature>
<name>A0ABS6ES26_9FIRM</name>
<reference evidence="3 4" key="1">
    <citation type="submission" date="2021-06" db="EMBL/GenBank/DDBJ databases">
        <authorList>
            <person name="Sun Q."/>
            <person name="Li D."/>
        </authorList>
    </citation>
    <scope>NUCLEOTIDE SEQUENCE [LARGE SCALE GENOMIC DNA]</scope>
    <source>
        <strain evidence="3 4">MSJd-7</strain>
    </source>
</reference>
<keyword evidence="3" id="KW-0675">Receptor</keyword>
<protein>
    <submittedName>
        <fullName evidence="3">G-protein coupled receptor</fullName>
    </submittedName>
</protein>
<keyword evidence="4" id="KW-1185">Reference proteome</keyword>
<feature type="compositionally biased region" description="Basic residues" evidence="1">
    <location>
        <begin position="1"/>
        <end position="14"/>
    </location>
</feature>
<keyword evidence="2" id="KW-1133">Transmembrane helix</keyword>
<dbReference type="Proteomes" id="UP000783588">
    <property type="component" value="Unassembled WGS sequence"/>
</dbReference>
<sequence>MGRPVKKVHKSQQQRRKESEARRAEQQKKEDRLTYIMLGVVAVIFVIFAGFLLF</sequence>